<sequence length="359" mass="41468">MFLWVAAVGLALPQALQFGLLEHSGVTMCLQTRVIIEHSFEISTFFFFFAPMILITVLYSLIGLKLRETNISKAQSQKDFDTSMRYTHKIRRKHSQSTRRVVKMLVAVVVAFFICWAPFHAQRLVAIYGTTENHYARSPILLSVYSLITYISGVFYYMSTCINPIFYHIMSNKFRDAFKNSMMLWCCRSNEKATAKRCSYTAMAFQRNPTSNGTVNSGNSLKNSLRHETNIRYKSRPHDVRDRCVPTVHVCHNGRTIITPPLHDYKTCKHAFQQSMKKDIINNRHSYLDTAMPLGNEKRRPCSPVCCTYPSLPTETITVTPDAIVNNIVEEKRDYSADEPEKYLKEIKLRIIQREKEYG</sequence>
<keyword evidence="7" id="KW-0675">Receptor</keyword>
<evidence type="ECO:0000256" key="3">
    <source>
        <dbReference type="ARBA" id="ARBA00022692"/>
    </source>
</evidence>
<organism evidence="12">
    <name type="scientific">Heliothis virescens</name>
    <name type="common">Tobacco budworm moth</name>
    <dbReference type="NCBI Taxonomy" id="7102"/>
    <lineage>
        <taxon>Eukaryota</taxon>
        <taxon>Metazoa</taxon>
        <taxon>Ecdysozoa</taxon>
        <taxon>Arthropoda</taxon>
        <taxon>Hexapoda</taxon>
        <taxon>Insecta</taxon>
        <taxon>Pterygota</taxon>
        <taxon>Neoptera</taxon>
        <taxon>Endopterygota</taxon>
        <taxon>Lepidoptera</taxon>
        <taxon>Glossata</taxon>
        <taxon>Ditrysia</taxon>
        <taxon>Noctuoidea</taxon>
        <taxon>Noctuidae</taxon>
        <taxon>Heliothinae</taxon>
        <taxon>Heliothis</taxon>
    </lineage>
</organism>
<evidence type="ECO:0000256" key="6">
    <source>
        <dbReference type="ARBA" id="ARBA00023136"/>
    </source>
</evidence>
<feature type="transmembrane region" description="Helical" evidence="9">
    <location>
        <begin position="101"/>
        <end position="119"/>
    </location>
</feature>
<dbReference type="PROSITE" id="PS50262">
    <property type="entry name" value="G_PROTEIN_RECEP_F1_2"/>
    <property type="match status" value="1"/>
</dbReference>
<keyword evidence="4 9" id="KW-1133">Transmembrane helix</keyword>
<dbReference type="GO" id="GO:0005886">
    <property type="term" value="C:plasma membrane"/>
    <property type="evidence" value="ECO:0007669"/>
    <property type="project" value="TreeGrafter"/>
</dbReference>
<dbReference type="PANTHER" id="PTHR24243:SF208">
    <property type="entry name" value="PYROKININ-1 RECEPTOR"/>
    <property type="match status" value="1"/>
</dbReference>
<dbReference type="GO" id="GO:0008188">
    <property type="term" value="F:neuropeptide receptor activity"/>
    <property type="evidence" value="ECO:0007669"/>
    <property type="project" value="TreeGrafter"/>
</dbReference>
<comment type="caution">
    <text evidence="12">The sequence shown here is derived from an EMBL/GenBank/DDBJ whole genome shotgun (WGS) entry which is preliminary data.</text>
</comment>
<dbReference type="PRINTS" id="PR00237">
    <property type="entry name" value="GPCRRHODOPSN"/>
</dbReference>
<evidence type="ECO:0000256" key="2">
    <source>
        <dbReference type="ARBA" id="ARBA00010663"/>
    </source>
</evidence>
<reference evidence="12" key="1">
    <citation type="submission" date="2017-09" db="EMBL/GenBank/DDBJ databases">
        <title>Contemporary evolution of a Lepidopteran species, Heliothis virescens, in response to modern agricultural practices.</title>
        <authorList>
            <person name="Fritz M.L."/>
            <person name="Deyonke A.M."/>
            <person name="Papanicolaou A."/>
            <person name="Micinski S."/>
            <person name="Westbrook J."/>
            <person name="Gould F."/>
        </authorList>
    </citation>
    <scope>NUCLEOTIDE SEQUENCE [LARGE SCALE GENOMIC DNA]</scope>
    <source>
        <strain evidence="12">HvINT-</strain>
        <tissue evidence="12">Whole body</tissue>
    </source>
</reference>
<dbReference type="EMBL" id="NWSH01001345">
    <property type="protein sequence ID" value="PCG71598.1"/>
    <property type="molecule type" value="Genomic_DNA"/>
</dbReference>
<evidence type="ECO:0000313" key="12">
    <source>
        <dbReference type="EMBL" id="PCG71598.1"/>
    </source>
</evidence>
<evidence type="ECO:0000256" key="5">
    <source>
        <dbReference type="ARBA" id="ARBA00023040"/>
    </source>
</evidence>
<accession>A0A2A4JIR4</accession>
<dbReference type="AlphaFoldDB" id="A0A2A4JIR4"/>
<proteinExistence type="inferred from homology"/>
<keyword evidence="8" id="KW-0807">Transducer</keyword>
<feature type="signal peptide" evidence="10">
    <location>
        <begin position="1"/>
        <end position="17"/>
    </location>
</feature>
<evidence type="ECO:0000256" key="7">
    <source>
        <dbReference type="ARBA" id="ARBA00023170"/>
    </source>
</evidence>
<feature type="transmembrane region" description="Helical" evidence="9">
    <location>
        <begin position="139"/>
        <end position="158"/>
    </location>
</feature>
<evidence type="ECO:0000256" key="4">
    <source>
        <dbReference type="ARBA" id="ARBA00022989"/>
    </source>
</evidence>
<evidence type="ECO:0000256" key="9">
    <source>
        <dbReference type="SAM" id="Phobius"/>
    </source>
</evidence>
<keyword evidence="10" id="KW-0732">Signal</keyword>
<dbReference type="InterPro" id="IPR017452">
    <property type="entry name" value="GPCR_Rhodpsn_7TM"/>
</dbReference>
<dbReference type="Pfam" id="PF00001">
    <property type="entry name" value="7tm_1"/>
    <property type="match status" value="1"/>
</dbReference>
<evidence type="ECO:0000259" key="11">
    <source>
        <dbReference type="PROSITE" id="PS50262"/>
    </source>
</evidence>
<keyword evidence="5" id="KW-0297">G-protein coupled receptor</keyword>
<comment type="similarity">
    <text evidence="2">Belongs to the G-protein coupled receptor 1 family.</text>
</comment>
<evidence type="ECO:0000256" key="8">
    <source>
        <dbReference type="ARBA" id="ARBA00023224"/>
    </source>
</evidence>
<feature type="chain" id="PRO_5012472371" description="G-protein coupled receptors family 1 profile domain-containing protein" evidence="10">
    <location>
        <begin position="18"/>
        <end position="359"/>
    </location>
</feature>
<feature type="domain" description="G-protein coupled receptors family 1 profile" evidence="11">
    <location>
        <begin position="1"/>
        <end position="167"/>
    </location>
</feature>
<protein>
    <recommendedName>
        <fullName evidence="11">G-protein coupled receptors family 1 profile domain-containing protein</fullName>
    </recommendedName>
</protein>
<keyword evidence="6 9" id="KW-0472">Membrane</keyword>
<evidence type="ECO:0000256" key="1">
    <source>
        <dbReference type="ARBA" id="ARBA00004141"/>
    </source>
</evidence>
<gene>
    <name evidence="12" type="ORF">B5V51_1678</name>
</gene>
<evidence type="ECO:0000256" key="10">
    <source>
        <dbReference type="SAM" id="SignalP"/>
    </source>
</evidence>
<dbReference type="Gene3D" id="1.20.1070.10">
    <property type="entry name" value="Rhodopsin 7-helix transmembrane proteins"/>
    <property type="match status" value="1"/>
</dbReference>
<feature type="transmembrane region" description="Helical" evidence="9">
    <location>
        <begin position="41"/>
        <end position="64"/>
    </location>
</feature>
<dbReference type="InterPro" id="IPR000276">
    <property type="entry name" value="GPCR_Rhodpsn"/>
</dbReference>
<dbReference type="STRING" id="7102.A0A2A4JIR4"/>
<dbReference type="SUPFAM" id="SSF81321">
    <property type="entry name" value="Family A G protein-coupled receptor-like"/>
    <property type="match status" value="1"/>
</dbReference>
<comment type="subcellular location">
    <subcellularLocation>
        <location evidence="1">Membrane</location>
        <topology evidence="1">Multi-pass membrane protein</topology>
    </subcellularLocation>
</comment>
<name>A0A2A4JIR4_HELVI</name>
<keyword evidence="3 9" id="KW-0812">Transmembrane</keyword>
<dbReference type="PANTHER" id="PTHR24243">
    <property type="entry name" value="G-PROTEIN COUPLED RECEPTOR"/>
    <property type="match status" value="1"/>
</dbReference>